<reference evidence="1" key="1">
    <citation type="submission" date="2021-02" db="EMBL/GenBank/DDBJ databases">
        <authorList>
            <consortium name="DOE Joint Genome Institute"/>
            <person name="Ahrendt S."/>
            <person name="Looney B.P."/>
            <person name="Miyauchi S."/>
            <person name="Morin E."/>
            <person name="Drula E."/>
            <person name="Courty P.E."/>
            <person name="Chicoki N."/>
            <person name="Fauchery L."/>
            <person name="Kohler A."/>
            <person name="Kuo A."/>
            <person name="Labutti K."/>
            <person name="Pangilinan J."/>
            <person name="Lipzen A."/>
            <person name="Riley R."/>
            <person name="Andreopoulos W."/>
            <person name="He G."/>
            <person name="Johnson J."/>
            <person name="Barry K.W."/>
            <person name="Grigoriev I.V."/>
            <person name="Nagy L."/>
            <person name="Hibbett D."/>
            <person name="Henrissat B."/>
            <person name="Matheny P.B."/>
            <person name="Labbe J."/>
            <person name="Martin F."/>
        </authorList>
    </citation>
    <scope>NUCLEOTIDE SEQUENCE</scope>
    <source>
        <strain evidence="1">EC-137</strain>
    </source>
</reference>
<reference evidence="1" key="2">
    <citation type="journal article" date="2022" name="New Phytol.">
        <title>Evolutionary transition to the ectomycorrhizal habit in the genomes of a hyperdiverse lineage of mushroom-forming fungi.</title>
        <authorList>
            <person name="Looney B."/>
            <person name="Miyauchi S."/>
            <person name="Morin E."/>
            <person name="Drula E."/>
            <person name="Courty P.E."/>
            <person name="Kohler A."/>
            <person name="Kuo A."/>
            <person name="LaButti K."/>
            <person name="Pangilinan J."/>
            <person name="Lipzen A."/>
            <person name="Riley R."/>
            <person name="Andreopoulos W."/>
            <person name="He G."/>
            <person name="Johnson J."/>
            <person name="Nolan M."/>
            <person name="Tritt A."/>
            <person name="Barry K.W."/>
            <person name="Grigoriev I.V."/>
            <person name="Nagy L.G."/>
            <person name="Hibbett D."/>
            <person name="Henrissat B."/>
            <person name="Matheny P.B."/>
            <person name="Labbe J."/>
            <person name="Martin F.M."/>
        </authorList>
    </citation>
    <scope>NUCLEOTIDE SEQUENCE</scope>
    <source>
        <strain evidence="1">EC-137</strain>
    </source>
</reference>
<dbReference type="EMBL" id="MU273512">
    <property type="protein sequence ID" value="KAI0033760.1"/>
    <property type="molecule type" value="Genomic_DNA"/>
</dbReference>
<name>A0ACB8QPY8_9AGAM</name>
<gene>
    <name evidence="1" type="ORF">K488DRAFT_47036</name>
</gene>
<comment type="caution">
    <text evidence="1">The sequence shown here is derived from an EMBL/GenBank/DDBJ whole genome shotgun (WGS) entry which is preliminary data.</text>
</comment>
<protein>
    <submittedName>
        <fullName evidence="1">Peptidase S24/S26A/S26B/S26C</fullName>
    </submittedName>
</protein>
<sequence>MVFCFIRNSFARYSVLRRITGAIFFLPLPYSLVEYGFVVQQVNGISMQPTLNPDLSKQRDVVLFDRFSITTLRHYRRGDIVMVRSPYDPKRIYVKRLIALPGDVVETLAPYPQKKVTVPEGHCWIEGDRSMDSEDSNTLGPLPLALIEARLVTVIMPFTRALEWARGWGAQTGTIRSKGIVERVKERKENWSES</sequence>
<evidence type="ECO:0000313" key="1">
    <source>
        <dbReference type="EMBL" id="KAI0033760.1"/>
    </source>
</evidence>
<evidence type="ECO:0000313" key="2">
    <source>
        <dbReference type="Proteomes" id="UP000814128"/>
    </source>
</evidence>
<proteinExistence type="predicted"/>
<organism evidence="1 2">
    <name type="scientific">Vararia minispora EC-137</name>
    <dbReference type="NCBI Taxonomy" id="1314806"/>
    <lineage>
        <taxon>Eukaryota</taxon>
        <taxon>Fungi</taxon>
        <taxon>Dikarya</taxon>
        <taxon>Basidiomycota</taxon>
        <taxon>Agaricomycotina</taxon>
        <taxon>Agaricomycetes</taxon>
        <taxon>Russulales</taxon>
        <taxon>Lachnocladiaceae</taxon>
        <taxon>Vararia</taxon>
    </lineage>
</organism>
<accession>A0ACB8QPY8</accession>
<keyword evidence="2" id="KW-1185">Reference proteome</keyword>
<dbReference type="Proteomes" id="UP000814128">
    <property type="component" value="Unassembled WGS sequence"/>
</dbReference>